<name>S8BJS1_DACHA</name>
<dbReference type="OrthoDB" id="47801at2759"/>
<keyword evidence="3" id="KW-1185">Reference proteome</keyword>
<sequence>MDSDGAKRRRVATGEPFPSNIVRNLVPRESTVLGSLPAEIVLDILEELETPDLKAFALASRWAHNLSKELSWKRVDLTSANIVFLLTNRGFQTRVREVTWHADLAVAMHGPTNVGTTVSLLTNLPDLRVLKIEGVRNIRAARALFRFFRLLPVIETIRRIEIRIGVQSNTGLHRLSTVADPDWATVNLATQPGLKAISLEFGPWAMGLTRIDTFTLAVVKPHLETLKRLEVKCIIQRLAQYDIPARLKHHPFRIAPEDLAIAGAAANQVSIQKGMQKAHLDEFSSETLEVFKFYNECSLGGDITLEEVCGVWPQLHELDFITAEAWNKSLKEFKLERNLWKLTILRLPGGSLFTENAGVPLIDFASKAHFNGPGSANNIEEQLVSNGFPNLKHICWYNRLVNSYEGNTPGVRVTSIVIKGMVGDRSLNYDTASR</sequence>
<proteinExistence type="predicted"/>
<reference evidence="2 3" key="1">
    <citation type="journal article" date="2013" name="PLoS Genet.">
        <title>Genomic mechanisms accounting for the adaptation to parasitism in nematode-trapping fungi.</title>
        <authorList>
            <person name="Meerupati T."/>
            <person name="Andersson K.M."/>
            <person name="Friman E."/>
            <person name="Kumar D."/>
            <person name="Tunlid A."/>
            <person name="Ahren D."/>
        </authorList>
    </citation>
    <scope>NUCLEOTIDE SEQUENCE [LARGE SCALE GENOMIC DNA]</scope>
    <source>
        <strain evidence="2 3">CBS 200.50</strain>
    </source>
</reference>
<gene>
    <name evidence="2" type="ORF">H072_6680</name>
</gene>
<dbReference type="AlphaFoldDB" id="S8BJS1"/>
<dbReference type="InterPro" id="IPR001810">
    <property type="entry name" value="F-box_dom"/>
</dbReference>
<comment type="caution">
    <text evidence="2">The sequence shown here is derived from an EMBL/GenBank/DDBJ whole genome shotgun (WGS) entry which is preliminary data.</text>
</comment>
<protein>
    <recommendedName>
        <fullName evidence="1">F-box domain-containing protein</fullName>
    </recommendedName>
</protein>
<reference evidence="3" key="2">
    <citation type="submission" date="2013-04" db="EMBL/GenBank/DDBJ databases">
        <title>Genomic mechanisms accounting for the adaptation to parasitism in nematode-trapping fungi.</title>
        <authorList>
            <person name="Ahren D.G."/>
        </authorList>
    </citation>
    <scope>NUCLEOTIDE SEQUENCE [LARGE SCALE GENOMIC DNA]</scope>
    <source>
        <strain evidence="3">CBS 200.50</strain>
    </source>
</reference>
<dbReference type="SUPFAM" id="SSF81383">
    <property type="entry name" value="F-box domain"/>
    <property type="match status" value="1"/>
</dbReference>
<evidence type="ECO:0000313" key="3">
    <source>
        <dbReference type="Proteomes" id="UP000015100"/>
    </source>
</evidence>
<accession>S8BJS1</accession>
<evidence type="ECO:0000313" key="2">
    <source>
        <dbReference type="EMBL" id="EPS39578.1"/>
    </source>
</evidence>
<feature type="domain" description="F-box" evidence="1">
    <location>
        <begin position="30"/>
        <end position="75"/>
    </location>
</feature>
<organism evidence="2 3">
    <name type="scientific">Dactylellina haptotyla (strain CBS 200.50)</name>
    <name type="common">Nematode-trapping fungus</name>
    <name type="synonym">Monacrosporium haptotylum</name>
    <dbReference type="NCBI Taxonomy" id="1284197"/>
    <lineage>
        <taxon>Eukaryota</taxon>
        <taxon>Fungi</taxon>
        <taxon>Dikarya</taxon>
        <taxon>Ascomycota</taxon>
        <taxon>Pezizomycotina</taxon>
        <taxon>Orbiliomycetes</taxon>
        <taxon>Orbiliales</taxon>
        <taxon>Orbiliaceae</taxon>
        <taxon>Dactylellina</taxon>
    </lineage>
</organism>
<dbReference type="OMA" id="WCHAHAD"/>
<dbReference type="InterPro" id="IPR036047">
    <property type="entry name" value="F-box-like_dom_sf"/>
</dbReference>
<evidence type="ECO:0000259" key="1">
    <source>
        <dbReference type="PROSITE" id="PS50181"/>
    </source>
</evidence>
<dbReference type="HOGENOM" id="CLU_571045_0_0_1"/>
<dbReference type="EMBL" id="AQGS01000467">
    <property type="protein sequence ID" value="EPS39578.1"/>
    <property type="molecule type" value="Genomic_DNA"/>
</dbReference>
<dbReference type="Proteomes" id="UP000015100">
    <property type="component" value="Unassembled WGS sequence"/>
</dbReference>
<dbReference type="PROSITE" id="PS50181">
    <property type="entry name" value="FBOX"/>
    <property type="match status" value="1"/>
</dbReference>